<proteinExistence type="inferred from homology"/>
<protein>
    <recommendedName>
        <fullName evidence="7">HMA domain-containing protein</fullName>
    </recommendedName>
</protein>
<evidence type="ECO:0000313" key="9">
    <source>
        <dbReference type="Proteomes" id="UP001497480"/>
    </source>
</evidence>
<evidence type="ECO:0000259" key="7">
    <source>
        <dbReference type="PROSITE" id="PS50846"/>
    </source>
</evidence>
<evidence type="ECO:0000256" key="1">
    <source>
        <dbReference type="ARBA" id="ARBA00022481"/>
    </source>
</evidence>
<evidence type="ECO:0000256" key="4">
    <source>
        <dbReference type="ARBA" id="ARBA00023289"/>
    </source>
</evidence>
<keyword evidence="3" id="KW-0449">Lipoprotein</keyword>
<evidence type="ECO:0000256" key="3">
    <source>
        <dbReference type="ARBA" id="ARBA00023288"/>
    </source>
</evidence>
<comment type="caution">
    <text evidence="8">The sequence shown here is derived from an EMBL/GenBank/DDBJ whole genome shotgun (WGS) entry which is preliminary data.</text>
</comment>
<keyword evidence="9" id="KW-1185">Reference proteome</keyword>
<dbReference type="PANTHER" id="PTHR45868">
    <property type="entry name" value="HEAVY METAL-ASSOCIATED ISOPRENYLATED PLANT PROTEIN 33-RELATED"/>
    <property type="match status" value="1"/>
</dbReference>
<dbReference type="GO" id="GO:0046872">
    <property type="term" value="F:metal ion binding"/>
    <property type="evidence" value="ECO:0007669"/>
    <property type="project" value="UniProtKB-KW"/>
</dbReference>
<dbReference type="Pfam" id="PF00403">
    <property type="entry name" value="HMA"/>
    <property type="match status" value="1"/>
</dbReference>
<dbReference type="PROSITE" id="PS50846">
    <property type="entry name" value="HMA_2"/>
    <property type="match status" value="1"/>
</dbReference>
<organism evidence="8 9">
    <name type="scientific">Lupinus luteus</name>
    <name type="common">European yellow lupine</name>
    <dbReference type="NCBI Taxonomy" id="3873"/>
    <lineage>
        <taxon>Eukaryota</taxon>
        <taxon>Viridiplantae</taxon>
        <taxon>Streptophyta</taxon>
        <taxon>Embryophyta</taxon>
        <taxon>Tracheophyta</taxon>
        <taxon>Spermatophyta</taxon>
        <taxon>Magnoliopsida</taxon>
        <taxon>eudicotyledons</taxon>
        <taxon>Gunneridae</taxon>
        <taxon>Pentapetalae</taxon>
        <taxon>rosids</taxon>
        <taxon>fabids</taxon>
        <taxon>Fabales</taxon>
        <taxon>Fabaceae</taxon>
        <taxon>Papilionoideae</taxon>
        <taxon>50 kb inversion clade</taxon>
        <taxon>genistoids sensu lato</taxon>
        <taxon>core genistoids</taxon>
        <taxon>Genisteae</taxon>
        <taxon>Lupinus</taxon>
    </lineage>
</organism>
<keyword evidence="2" id="KW-0479">Metal-binding</keyword>
<dbReference type="Gene3D" id="3.30.70.100">
    <property type="match status" value="1"/>
</dbReference>
<dbReference type="SUPFAM" id="SSF55008">
    <property type="entry name" value="HMA, heavy metal-associated domain"/>
    <property type="match status" value="1"/>
</dbReference>
<dbReference type="InterPro" id="IPR006121">
    <property type="entry name" value="HMA_dom"/>
</dbReference>
<dbReference type="CDD" id="cd00371">
    <property type="entry name" value="HMA"/>
    <property type="match status" value="1"/>
</dbReference>
<keyword evidence="1" id="KW-0488">Methylation</keyword>
<evidence type="ECO:0000256" key="6">
    <source>
        <dbReference type="SAM" id="MobiDB-lite"/>
    </source>
</evidence>
<gene>
    <name evidence="8" type="ORF">LLUT_LOCUS4230</name>
</gene>
<evidence type="ECO:0000313" key="8">
    <source>
        <dbReference type="EMBL" id="CAL0303170.1"/>
    </source>
</evidence>
<dbReference type="PANTHER" id="PTHR45868:SF83">
    <property type="entry name" value="HEAVY METAL-ASSOCIATED ISOPRENYLATED PLANT PROTEIN 33"/>
    <property type="match status" value="1"/>
</dbReference>
<dbReference type="EMBL" id="CAXHTB010000003">
    <property type="protein sequence ID" value="CAL0303170.1"/>
    <property type="molecule type" value="Genomic_DNA"/>
</dbReference>
<accession>A0AAV1W1N3</accession>
<comment type="similarity">
    <text evidence="5">Belongs to the HIPP family.</text>
</comment>
<dbReference type="Proteomes" id="UP001497480">
    <property type="component" value="Unassembled WGS sequence"/>
</dbReference>
<name>A0AAV1W1N3_LUPLU</name>
<sequence>MNKQDMMKIQSCMLKVNIHCDGCEQKVKKLLHKIEGVYSVNIDVEQGEVVVSGHVYPAKLIKKLKSSGKHVEVWDRKRGMNLNYASNPQFKNLQIDNSKGGKDNKSQNNKG</sequence>
<dbReference type="InterPro" id="IPR036163">
    <property type="entry name" value="HMA_dom_sf"/>
</dbReference>
<evidence type="ECO:0000256" key="2">
    <source>
        <dbReference type="ARBA" id="ARBA00022723"/>
    </source>
</evidence>
<reference evidence="8 9" key="1">
    <citation type="submission" date="2024-03" db="EMBL/GenBank/DDBJ databases">
        <authorList>
            <person name="Martinez-Hernandez J."/>
        </authorList>
    </citation>
    <scope>NUCLEOTIDE SEQUENCE [LARGE SCALE GENOMIC DNA]</scope>
</reference>
<feature type="region of interest" description="Disordered" evidence="6">
    <location>
        <begin position="91"/>
        <end position="111"/>
    </location>
</feature>
<keyword evidence="4" id="KW-0636">Prenylation</keyword>
<dbReference type="FunFam" id="3.30.70.100:FF:000008">
    <property type="entry name" value="Copper transport protein ATOX1"/>
    <property type="match status" value="1"/>
</dbReference>
<dbReference type="AlphaFoldDB" id="A0AAV1W1N3"/>
<evidence type="ECO:0000256" key="5">
    <source>
        <dbReference type="ARBA" id="ARBA00024045"/>
    </source>
</evidence>
<feature type="domain" description="HMA" evidence="7">
    <location>
        <begin position="9"/>
        <end position="72"/>
    </location>
</feature>